<reference evidence="2" key="2">
    <citation type="submission" date="2009-09" db="EMBL/GenBank/DDBJ databases">
        <title>Complete sequence of chromosome of Candidatus Accumulibacter phosphatis clade IIA str. UW-1.</title>
        <authorList>
            <consortium name="US DOE Joint Genome Institute"/>
            <person name="Martin H.G."/>
            <person name="Ivanova N."/>
            <person name="Kunin V."/>
            <person name="Warnecke F."/>
            <person name="Barry K."/>
            <person name="He S."/>
            <person name="Salamov A."/>
            <person name="Szeto E."/>
            <person name="Dalin E."/>
            <person name="Pangilinan J.L."/>
            <person name="Lapidus A."/>
            <person name="Lowry S."/>
            <person name="Kyrpides N.C."/>
            <person name="McMahon K.D."/>
            <person name="Hugenholtz P."/>
        </authorList>
    </citation>
    <scope>NUCLEOTIDE SEQUENCE [LARGE SCALE GENOMIC DNA]</scope>
    <source>
        <strain evidence="2">UW-1</strain>
    </source>
</reference>
<evidence type="ECO:0000313" key="2">
    <source>
        <dbReference type="EMBL" id="ACV35880.1"/>
    </source>
</evidence>
<protein>
    <recommendedName>
        <fullName evidence="3">Lipoprotein</fullName>
    </recommendedName>
</protein>
<evidence type="ECO:0008006" key="3">
    <source>
        <dbReference type="Google" id="ProtNLM"/>
    </source>
</evidence>
<accession>C7RS57</accession>
<evidence type="ECO:0000256" key="1">
    <source>
        <dbReference type="SAM" id="MobiDB-lite"/>
    </source>
</evidence>
<dbReference type="EMBL" id="CP001715">
    <property type="protein sequence ID" value="ACV35880.1"/>
    <property type="molecule type" value="Genomic_DNA"/>
</dbReference>
<gene>
    <name evidence="2" type="ordered locus">CAP2UW1_2594</name>
</gene>
<dbReference type="HOGENOM" id="CLU_794250_0_0_4"/>
<dbReference type="KEGG" id="app:CAP2UW1_2594"/>
<dbReference type="OrthoDB" id="7026917at2"/>
<organism evidence="2">
    <name type="scientific">Accumulibacter regalis</name>
    <dbReference type="NCBI Taxonomy" id="522306"/>
    <lineage>
        <taxon>Bacteria</taxon>
        <taxon>Pseudomonadati</taxon>
        <taxon>Pseudomonadota</taxon>
        <taxon>Betaproteobacteria</taxon>
        <taxon>Candidatus Accumulibacter</taxon>
    </lineage>
</organism>
<name>C7RS57_ACCRE</name>
<dbReference type="AlphaFoldDB" id="C7RS57"/>
<feature type="compositionally biased region" description="Basic and acidic residues" evidence="1">
    <location>
        <begin position="377"/>
        <end position="386"/>
    </location>
</feature>
<sequence length="386" mass="41267">MANAPSMSGHVLLAMATCKLRLGVVGLLVVLLAACASPQRAPEATPPVQVSETVWWQVESDIVGASRAATGPATNYARGFMESWRSRVAKRIETDFIPWFTGYWTQQWLAIKVAWYQLSIGAGTDPATLRLAAYLQEQFRERVLDPVAREIDPDVVRGKATRLYIQLLSEQVQGIPRRYGVPRDQFDRRLKAFPAIALGPPAAHDASLYELVNAVPIDALPAYVALTARIRKGSGGVGEGPSSVRISPVAKRASEKLMARLATSGGASAAAAAVGGVAGMVISLGSLGFGAIAHANERPQMEAQLRQHLGAALDDMWHAQMLDPASGVMAGVSYLSGQIEGNLAQTVVRPVEFEPGPREVPLSIEEDLPDDDSGDAALRDEEQAAE</sequence>
<feature type="region of interest" description="Disordered" evidence="1">
    <location>
        <begin position="352"/>
        <end position="386"/>
    </location>
</feature>
<feature type="compositionally biased region" description="Acidic residues" evidence="1">
    <location>
        <begin position="364"/>
        <end position="374"/>
    </location>
</feature>
<dbReference type="eggNOG" id="ENOG502Z88J">
    <property type="taxonomic scope" value="Bacteria"/>
</dbReference>
<proteinExistence type="predicted"/>
<dbReference type="STRING" id="522306.CAP2UW1_2594"/>
<reference evidence="2" key="1">
    <citation type="submission" date="2009-08" db="EMBL/GenBank/DDBJ databases">
        <authorList>
            <consortium name="US DOE Joint Genome Institute"/>
            <person name="Lucas S."/>
            <person name="Copeland A."/>
            <person name="Lapidus A."/>
            <person name="Glavina del Rio T."/>
            <person name="Dalin E."/>
            <person name="Tice H."/>
            <person name="Bruce D."/>
            <person name="Barry K."/>
            <person name="Pitluck S."/>
            <person name="Lowry S."/>
            <person name="Larimer F."/>
            <person name="Land M."/>
            <person name="Hauser L."/>
            <person name="Kyrpides N."/>
            <person name="Ivanova N."/>
            <person name="McMahon K.D."/>
            <person name="Hugenholtz P."/>
        </authorList>
    </citation>
    <scope>NUCLEOTIDE SEQUENCE</scope>
    <source>
        <strain evidence="2">UW-1</strain>
    </source>
</reference>